<dbReference type="eggNOG" id="ENOG502RZBT">
    <property type="taxonomic scope" value="Eukaryota"/>
</dbReference>
<gene>
    <name evidence="1" type="ORF">SELMODRAFT_131954</name>
</gene>
<dbReference type="Proteomes" id="UP000001514">
    <property type="component" value="Unassembled WGS sequence"/>
</dbReference>
<dbReference type="InParanoid" id="D8T4T5"/>
<name>D8T4T5_SELML</name>
<dbReference type="Gramene" id="EFJ08287">
    <property type="protein sequence ID" value="EFJ08287"/>
    <property type="gene ID" value="SELMODRAFT_131954"/>
</dbReference>
<dbReference type="EMBL" id="GL377675">
    <property type="protein sequence ID" value="EFJ08287.1"/>
    <property type="molecule type" value="Genomic_DNA"/>
</dbReference>
<proteinExistence type="predicted"/>
<dbReference type="KEGG" id="smo:SELMODRAFT_131954"/>
<dbReference type="AlphaFoldDB" id="D8T4T5"/>
<evidence type="ECO:0000313" key="1">
    <source>
        <dbReference type="EMBL" id="EFJ08287.1"/>
    </source>
</evidence>
<dbReference type="PANTHER" id="PTHR36391:SF1">
    <property type="entry name" value="FURRY"/>
    <property type="match status" value="1"/>
</dbReference>
<dbReference type="PANTHER" id="PTHR36391">
    <property type="entry name" value="FURRY"/>
    <property type="match status" value="1"/>
</dbReference>
<dbReference type="FunCoup" id="D8T4T5">
    <property type="interactions" value="1474"/>
</dbReference>
<dbReference type="STRING" id="88036.D8T4T5"/>
<sequence>MKEKAQEIGKTVWKMIRKVVKKPWEFTGPTSHPEYVEANQKATEYRRMSPATPDVTPIIPQTEPDRIFDIRYHTRETHRVAPPVKLDYEYDPHNPEHIQFVKKFIDEMPLPRAWVLGPKRGIWEEEKDRPDGGYQVGGAREAREARAKAAAAKAAAAEASA</sequence>
<keyword evidence="2" id="KW-1185">Reference proteome</keyword>
<dbReference type="HOGENOM" id="CLU_156829_0_0_1"/>
<accession>D8T4T5</accession>
<evidence type="ECO:0000313" key="2">
    <source>
        <dbReference type="Proteomes" id="UP000001514"/>
    </source>
</evidence>
<dbReference type="OrthoDB" id="1904516at2759"/>
<organism evidence="2">
    <name type="scientific">Selaginella moellendorffii</name>
    <name type="common">Spikemoss</name>
    <dbReference type="NCBI Taxonomy" id="88036"/>
    <lineage>
        <taxon>Eukaryota</taxon>
        <taxon>Viridiplantae</taxon>
        <taxon>Streptophyta</taxon>
        <taxon>Embryophyta</taxon>
        <taxon>Tracheophyta</taxon>
        <taxon>Lycopodiopsida</taxon>
        <taxon>Selaginellales</taxon>
        <taxon>Selaginellaceae</taxon>
        <taxon>Selaginella</taxon>
    </lineage>
</organism>
<protein>
    <submittedName>
        <fullName evidence="1">Uncharacterized protein</fullName>
    </submittedName>
</protein>
<reference evidence="1 2" key="1">
    <citation type="journal article" date="2011" name="Science">
        <title>The Selaginella genome identifies genetic changes associated with the evolution of vascular plants.</title>
        <authorList>
            <person name="Banks J.A."/>
            <person name="Nishiyama T."/>
            <person name="Hasebe M."/>
            <person name="Bowman J.L."/>
            <person name="Gribskov M."/>
            <person name="dePamphilis C."/>
            <person name="Albert V.A."/>
            <person name="Aono N."/>
            <person name="Aoyama T."/>
            <person name="Ambrose B.A."/>
            <person name="Ashton N.W."/>
            <person name="Axtell M.J."/>
            <person name="Barker E."/>
            <person name="Barker M.S."/>
            <person name="Bennetzen J.L."/>
            <person name="Bonawitz N.D."/>
            <person name="Chapple C."/>
            <person name="Cheng C."/>
            <person name="Correa L.G."/>
            <person name="Dacre M."/>
            <person name="DeBarry J."/>
            <person name="Dreyer I."/>
            <person name="Elias M."/>
            <person name="Engstrom E.M."/>
            <person name="Estelle M."/>
            <person name="Feng L."/>
            <person name="Finet C."/>
            <person name="Floyd S.K."/>
            <person name="Frommer W.B."/>
            <person name="Fujita T."/>
            <person name="Gramzow L."/>
            <person name="Gutensohn M."/>
            <person name="Harholt J."/>
            <person name="Hattori M."/>
            <person name="Heyl A."/>
            <person name="Hirai T."/>
            <person name="Hiwatashi Y."/>
            <person name="Ishikawa M."/>
            <person name="Iwata M."/>
            <person name="Karol K.G."/>
            <person name="Koehler B."/>
            <person name="Kolukisaoglu U."/>
            <person name="Kubo M."/>
            <person name="Kurata T."/>
            <person name="Lalonde S."/>
            <person name="Li K."/>
            <person name="Li Y."/>
            <person name="Litt A."/>
            <person name="Lyons E."/>
            <person name="Manning G."/>
            <person name="Maruyama T."/>
            <person name="Michael T.P."/>
            <person name="Mikami K."/>
            <person name="Miyazaki S."/>
            <person name="Morinaga S."/>
            <person name="Murata T."/>
            <person name="Mueller-Roeber B."/>
            <person name="Nelson D.R."/>
            <person name="Obara M."/>
            <person name="Oguri Y."/>
            <person name="Olmstead R.G."/>
            <person name="Onodera N."/>
            <person name="Petersen B.L."/>
            <person name="Pils B."/>
            <person name="Prigge M."/>
            <person name="Rensing S.A."/>
            <person name="Riano-Pachon D.M."/>
            <person name="Roberts A.W."/>
            <person name="Sato Y."/>
            <person name="Scheller H.V."/>
            <person name="Schulz B."/>
            <person name="Schulz C."/>
            <person name="Shakirov E.V."/>
            <person name="Shibagaki N."/>
            <person name="Shinohara N."/>
            <person name="Shippen D.E."/>
            <person name="Soerensen I."/>
            <person name="Sotooka R."/>
            <person name="Sugimoto N."/>
            <person name="Sugita M."/>
            <person name="Sumikawa N."/>
            <person name="Tanurdzic M."/>
            <person name="Theissen G."/>
            <person name="Ulvskov P."/>
            <person name="Wakazuki S."/>
            <person name="Weng J.K."/>
            <person name="Willats W.W."/>
            <person name="Wipf D."/>
            <person name="Wolf P.G."/>
            <person name="Yang L."/>
            <person name="Zimmer A.D."/>
            <person name="Zhu Q."/>
            <person name="Mitros T."/>
            <person name="Hellsten U."/>
            <person name="Loque D."/>
            <person name="Otillar R."/>
            <person name="Salamov A."/>
            <person name="Schmutz J."/>
            <person name="Shapiro H."/>
            <person name="Lindquist E."/>
            <person name="Lucas S."/>
            <person name="Rokhsar D."/>
            <person name="Grigoriev I.V."/>
        </authorList>
    </citation>
    <scope>NUCLEOTIDE SEQUENCE [LARGE SCALE GENOMIC DNA]</scope>
</reference>